<evidence type="ECO:0000313" key="3">
    <source>
        <dbReference type="EMBL" id="WWR47886.1"/>
    </source>
</evidence>
<name>A0ABZ2HMN5_9RHOB</name>
<reference evidence="3 4" key="1">
    <citation type="submission" date="2023-10" db="EMBL/GenBank/DDBJ databases">
        <title>Roseovarius strain S88 nov., isolated from a marine algae.</title>
        <authorList>
            <person name="Lee M.W."/>
            <person name="Lee J.K."/>
            <person name="Kim J.M."/>
            <person name="Choi D.G."/>
            <person name="Baek J.H."/>
            <person name="Bayburt H."/>
            <person name="Jung J.J."/>
            <person name="Han D.M."/>
            <person name="Jeon C.O."/>
        </authorList>
    </citation>
    <scope>NUCLEOTIDE SEQUENCE [LARGE SCALE GENOMIC DNA]</scope>
    <source>
        <strain evidence="3 4">S88</strain>
    </source>
</reference>
<organism evidence="3 4">
    <name type="scientific">Roseovarius phycicola</name>
    <dbReference type="NCBI Taxonomy" id="3080976"/>
    <lineage>
        <taxon>Bacteria</taxon>
        <taxon>Pseudomonadati</taxon>
        <taxon>Pseudomonadota</taxon>
        <taxon>Alphaproteobacteria</taxon>
        <taxon>Rhodobacterales</taxon>
        <taxon>Roseobacteraceae</taxon>
        <taxon>Roseovarius</taxon>
    </lineage>
</organism>
<keyword evidence="1" id="KW-0732">Signal</keyword>
<sequence length="130" mass="13504">MKTIALAAVATLMSAGVAFAADPLEGFWRTAKDDNGESGLIHVTPCGAKLCGKLVKAYDANGKEMASDNIGRNIISETVSKGGGSYKGKIYAPDRGKTYNSKLSLSGKSLKVSGCVLGICRDGGTWSKVK</sequence>
<evidence type="ECO:0000313" key="4">
    <source>
        <dbReference type="Proteomes" id="UP001364156"/>
    </source>
</evidence>
<dbReference type="Gene3D" id="2.40.128.520">
    <property type="match status" value="1"/>
</dbReference>
<feature type="chain" id="PRO_5045702911" evidence="1">
    <location>
        <begin position="21"/>
        <end position="130"/>
    </location>
</feature>
<dbReference type="InterPro" id="IPR019223">
    <property type="entry name" value="DUF2147"/>
</dbReference>
<dbReference type="EMBL" id="CP146069">
    <property type="protein sequence ID" value="WWR47886.1"/>
    <property type="molecule type" value="Genomic_DNA"/>
</dbReference>
<evidence type="ECO:0000256" key="1">
    <source>
        <dbReference type="SAM" id="SignalP"/>
    </source>
</evidence>
<protein>
    <submittedName>
        <fullName evidence="3">DUF2147 domain-containing protein</fullName>
    </submittedName>
</protein>
<dbReference type="PANTHER" id="PTHR36919">
    <property type="entry name" value="BLR1215 PROTEIN"/>
    <property type="match status" value="1"/>
</dbReference>
<proteinExistence type="predicted"/>
<feature type="domain" description="DUF2147" evidence="2">
    <location>
        <begin position="26"/>
        <end position="126"/>
    </location>
</feature>
<accession>A0ABZ2HMN5</accession>
<dbReference type="RefSeq" id="WP_338550717.1">
    <property type="nucleotide sequence ID" value="NZ_CP146069.1"/>
</dbReference>
<evidence type="ECO:0000259" key="2">
    <source>
        <dbReference type="Pfam" id="PF09917"/>
    </source>
</evidence>
<feature type="signal peptide" evidence="1">
    <location>
        <begin position="1"/>
        <end position="20"/>
    </location>
</feature>
<dbReference type="Proteomes" id="UP001364156">
    <property type="component" value="Chromosome"/>
</dbReference>
<dbReference type="Pfam" id="PF09917">
    <property type="entry name" value="DUF2147"/>
    <property type="match status" value="1"/>
</dbReference>
<keyword evidence="4" id="KW-1185">Reference proteome</keyword>
<gene>
    <name evidence="3" type="ORF">RZ517_06865</name>
</gene>
<dbReference type="PANTHER" id="PTHR36919:SF2">
    <property type="entry name" value="BLL6627 PROTEIN"/>
    <property type="match status" value="1"/>
</dbReference>